<keyword evidence="3" id="KW-0675">Receptor</keyword>
<evidence type="ECO:0000256" key="2">
    <source>
        <dbReference type="SAM" id="SignalP"/>
    </source>
</evidence>
<dbReference type="Gene3D" id="3.40.190.10">
    <property type="entry name" value="Periplasmic binding protein-like II"/>
    <property type="match status" value="1"/>
</dbReference>
<dbReference type="InterPro" id="IPR042100">
    <property type="entry name" value="Bug_dom1"/>
</dbReference>
<dbReference type="CDD" id="cd07012">
    <property type="entry name" value="PBP2_Bug_TTT"/>
    <property type="match status" value="1"/>
</dbReference>
<comment type="similarity">
    <text evidence="1">Belongs to the UPF0065 (bug) family.</text>
</comment>
<dbReference type="RefSeq" id="WP_307395645.1">
    <property type="nucleotide sequence ID" value="NZ_BAAADK010000030.1"/>
</dbReference>
<comment type="caution">
    <text evidence="3">The sequence shown here is derived from an EMBL/GenBank/DDBJ whole genome shotgun (WGS) entry which is preliminary data.</text>
</comment>
<evidence type="ECO:0000313" key="4">
    <source>
        <dbReference type="Proteomes" id="UP001235840"/>
    </source>
</evidence>
<accession>A0ABT9W152</accession>
<reference evidence="3 4" key="1">
    <citation type="submission" date="2023-07" db="EMBL/GenBank/DDBJ databases">
        <title>Genomic Encyclopedia of Type Strains, Phase IV (KMG-IV): sequencing the most valuable type-strain genomes for metagenomic binning, comparative biology and taxonomic classification.</title>
        <authorList>
            <person name="Goeker M."/>
        </authorList>
    </citation>
    <scope>NUCLEOTIDE SEQUENCE [LARGE SCALE GENOMIC DNA]</scope>
    <source>
        <strain evidence="3 4">DSM 12751</strain>
    </source>
</reference>
<dbReference type="PANTHER" id="PTHR42928">
    <property type="entry name" value="TRICARBOXYLATE-BINDING PROTEIN"/>
    <property type="match status" value="1"/>
</dbReference>
<dbReference type="Proteomes" id="UP001235840">
    <property type="component" value="Unassembled WGS sequence"/>
</dbReference>
<protein>
    <submittedName>
        <fullName evidence="3">Tripartite-type tricarboxylate transporter receptor subunit TctC</fullName>
    </submittedName>
</protein>
<organism evidence="3 4">
    <name type="scientific">Caldalkalibacillus horti</name>
    <dbReference type="NCBI Taxonomy" id="77523"/>
    <lineage>
        <taxon>Bacteria</taxon>
        <taxon>Bacillati</taxon>
        <taxon>Bacillota</taxon>
        <taxon>Bacilli</taxon>
        <taxon>Bacillales</taxon>
        <taxon>Bacillaceae</taxon>
        <taxon>Caldalkalibacillus</taxon>
    </lineage>
</organism>
<gene>
    <name evidence="3" type="ORF">J2S11_002905</name>
</gene>
<dbReference type="SUPFAM" id="SSF53850">
    <property type="entry name" value="Periplasmic binding protein-like II"/>
    <property type="match status" value="1"/>
</dbReference>
<feature type="chain" id="PRO_5046708082" evidence="2">
    <location>
        <begin position="21"/>
        <end position="347"/>
    </location>
</feature>
<dbReference type="PANTHER" id="PTHR42928:SF5">
    <property type="entry name" value="BLR1237 PROTEIN"/>
    <property type="match status" value="1"/>
</dbReference>
<dbReference type="InterPro" id="IPR005064">
    <property type="entry name" value="BUG"/>
</dbReference>
<dbReference type="Pfam" id="PF03401">
    <property type="entry name" value="TctC"/>
    <property type="match status" value="1"/>
</dbReference>
<evidence type="ECO:0000256" key="1">
    <source>
        <dbReference type="ARBA" id="ARBA00006987"/>
    </source>
</evidence>
<feature type="signal peptide" evidence="2">
    <location>
        <begin position="1"/>
        <end position="20"/>
    </location>
</feature>
<sequence length="347" mass="37191">MLKKKLTLFMLLLVVTAIIAACGNGGDSEQASGEPKMPSGTINGVIQWGSGGSTDTLSRGIANLAEDHLEGASIVVTNMTGATGAIATEHVYNQPSDGQTLLFAAENPTIYGVLDISERSFEDFYPINIMGRAVPVIVVPTNSVFETVEDLFQFAEENPGNLSMGSTGPGGVPHVISSMISAEKDLIFNMVPFDGDGPALTALLGGHIDFSVAVLSAVSEYERSGDVRILAAVNNEPLEEIPNVPALGDIYPEFNQYLPWGPFFGVWVKQDTPDAVKEHLVDAFDKAHQDQEYQDLLASLGAIPMGIHGDEAVEFWKQWQSVTAWILQDSGEATVSPEELNIPRVGE</sequence>
<keyword evidence="4" id="KW-1185">Reference proteome</keyword>
<evidence type="ECO:0000313" key="3">
    <source>
        <dbReference type="EMBL" id="MDQ0166988.1"/>
    </source>
</evidence>
<dbReference type="PROSITE" id="PS51257">
    <property type="entry name" value="PROKAR_LIPOPROTEIN"/>
    <property type="match status" value="1"/>
</dbReference>
<proteinExistence type="inferred from homology"/>
<dbReference type="Gene3D" id="3.40.190.150">
    <property type="entry name" value="Bordetella uptake gene, domain 1"/>
    <property type="match status" value="1"/>
</dbReference>
<keyword evidence="2" id="KW-0732">Signal</keyword>
<dbReference type="EMBL" id="JAUSTY010000012">
    <property type="protein sequence ID" value="MDQ0166988.1"/>
    <property type="molecule type" value="Genomic_DNA"/>
</dbReference>
<dbReference type="PIRSF" id="PIRSF017082">
    <property type="entry name" value="YflP"/>
    <property type="match status" value="1"/>
</dbReference>
<name>A0ABT9W152_9BACI</name>